<dbReference type="Proteomes" id="UP001596417">
    <property type="component" value="Unassembled WGS sequence"/>
</dbReference>
<evidence type="ECO:0000313" key="1">
    <source>
        <dbReference type="EMBL" id="MFC7192338.1"/>
    </source>
</evidence>
<dbReference type="EMBL" id="JBHTAX010000004">
    <property type="protein sequence ID" value="MFC7192338.1"/>
    <property type="molecule type" value="Genomic_DNA"/>
</dbReference>
<accession>A0ABD5YX54</accession>
<name>A0ABD5YX54_9EURY</name>
<comment type="caution">
    <text evidence="1">The sequence shown here is derived from an EMBL/GenBank/DDBJ whole genome shotgun (WGS) entry which is preliminary data.</text>
</comment>
<gene>
    <name evidence="1" type="ORF">ACFQL7_22665</name>
</gene>
<reference evidence="1 2" key="1">
    <citation type="journal article" date="2019" name="Int. J. Syst. Evol. Microbiol.">
        <title>The Global Catalogue of Microorganisms (GCM) 10K type strain sequencing project: providing services to taxonomists for standard genome sequencing and annotation.</title>
        <authorList>
            <consortium name="The Broad Institute Genomics Platform"/>
            <consortium name="The Broad Institute Genome Sequencing Center for Infectious Disease"/>
            <person name="Wu L."/>
            <person name="Ma J."/>
        </authorList>
    </citation>
    <scope>NUCLEOTIDE SEQUENCE [LARGE SCALE GENOMIC DNA]</scope>
    <source>
        <strain evidence="1 2">RDMS1</strain>
    </source>
</reference>
<dbReference type="GeneID" id="76202017"/>
<sequence>MTNPTAIAVLRDAVRAIHWRNSTHLCVGDGAVSDHQVSREERQR</sequence>
<protein>
    <submittedName>
        <fullName evidence="1">Uncharacterized protein</fullName>
    </submittedName>
</protein>
<keyword evidence="2" id="KW-1185">Reference proteome</keyword>
<dbReference type="RefSeq" id="WP_264556355.1">
    <property type="nucleotide sequence ID" value="NZ_CP109980.1"/>
</dbReference>
<proteinExistence type="predicted"/>
<organism evidence="1 2">
    <name type="scientific">Halocatena marina</name>
    <dbReference type="NCBI Taxonomy" id="2934937"/>
    <lineage>
        <taxon>Archaea</taxon>
        <taxon>Methanobacteriati</taxon>
        <taxon>Methanobacteriota</taxon>
        <taxon>Stenosarchaea group</taxon>
        <taxon>Halobacteria</taxon>
        <taxon>Halobacteriales</taxon>
        <taxon>Natronomonadaceae</taxon>
        <taxon>Halocatena</taxon>
    </lineage>
</organism>
<dbReference type="AlphaFoldDB" id="A0ABD5YX54"/>
<evidence type="ECO:0000313" key="2">
    <source>
        <dbReference type="Proteomes" id="UP001596417"/>
    </source>
</evidence>